<accession>V4A9T2</accession>
<dbReference type="Pfam" id="PF00644">
    <property type="entry name" value="PARP"/>
    <property type="match status" value="1"/>
</dbReference>
<dbReference type="AlphaFoldDB" id="V4A9T2"/>
<dbReference type="PANTHER" id="PTHR21328">
    <property type="entry name" value="POLY ADP-RIBOSE POLYMERASE FAMILY, MEMBER PARP"/>
    <property type="match status" value="1"/>
</dbReference>
<dbReference type="PROSITE" id="PS51059">
    <property type="entry name" value="PARP_CATALYTIC"/>
    <property type="match status" value="1"/>
</dbReference>
<evidence type="ECO:0000256" key="6">
    <source>
        <dbReference type="RuleBase" id="RU362114"/>
    </source>
</evidence>
<dbReference type="InterPro" id="IPR051838">
    <property type="entry name" value="ARTD_PARP"/>
</dbReference>
<keyword evidence="1 6" id="KW-0328">Glycosyltransferase</keyword>
<dbReference type="GeneID" id="20232299"/>
<name>V4A9T2_LOTGI</name>
<evidence type="ECO:0000313" key="9">
    <source>
        <dbReference type="EMBL" id="ESO90051.1"/>
    </source>
</evidence>
<keyword evidence="10" id="KW-1185">Reference proteome</keyword>
<protein>
    <recommendedName>
        <fullName evidence="6">Poly [ADP-ribose] polymerase</fullName>
        <shortName evidence="6">PARP</shortName>
        <ecNumber evidence="6">2.4.2.-</ecNumber>
    </recommendedName>
</protein>
<evidence type="ECO:0000259" key="8">
    <source>
        <dbReference type="PROSITE" id="PS51059"/>
    </source>
</evidence>
<dbReference type="InterPro" id="IPR012317">
    <property type="entry name" value="Poly(ADP-ribose)pol_cat_dom"/>
</dbReference>
<dbReference type="EMBL" id="KB202481">
    <property type="protein sequence ID" value="ESO90051.1"/>
    <property type="molecule type" value="Genomic_DNA"/>
</dbReference>
<feature type="region of interest" description="Disordered" evidence="7">
    <location>
        <begin position="116"/>
        <end position="139"/>
    </location>
</feature>
<dbReference type="HOGENOM" id="CLU_021399_0_0_1"/>
<dbReference type="Proteomes" id="UP000030746">
    <property type="component" value="Unassembled WGS sequence"/>
</dbReference>
<dbReference type="CDD" id="cd01341">
    <property type="entry name" value="ADP_ribosyl"/>
    <property type="match status" value="2"/>
</dbReference>
<dbReference type="GO" id="GO:0003950">
    <property type="term" value="F:NAD+ poly-ADP-ribosyltransferase activity"/>
    <property type="evidence" value="ECO:0007669"/>
    <property type="project" value="UniProtKB-UniRule"/>
</dbReference>
<sequence length="558" mass="62520">IHEIDIELNIPVSFLEEDVTSAWKISRDEPIVVRLHLSSHDYLDYAVPPKIEVYQLSKKDKFSIGIQMAKILEVFILEQWKKISNKTLDNAISRSVSVPTELCNILKDDSALPDTSSFKTTAGPSQKPPPPSRQNSQPNCFKMYNKKLAKRQKSMVTSATTPNLASNAPLEDLTLLPSSTIKGLNSKNIPSLENGFLVQVFRYARQRIPTLNEYCIICDEPHVFQNGAMLKPAVCSRELCVFSYQTLHVMGDAAADIATGAEVVDLLVTMSKAACKSNRRTIIFDPYPTIVHPMKTTELALSPKNKDYSKIEEIMNMIPDMNSMSMFTSLELKTNLDVRNILAYPLLQWIISSNRSHIVKLSPNKIISSMATPHQFLLRSSPPAKEAKFCDLRKQYGSTFAFHGSGLENWHSIIREGLVVASGTSKQVNGSAYGKGIYLSPSSSISFGYSRMGYGVHRTQKGKTVEKPNQQPCYTIYNVFQKSTRFLNSNIINCIAICEVITSPELKKNNDIWVAANSDHVCTRFFFVYEDGQVGDSNINTQVTKYRNEIDKAMSDLP</sequence>
<dbReference type="OMA" id="HLRFMRT"/>
<evidence type="ECO:0000256" key="2">
    <source>
        <dbReference type="ARBA" id="ARBA00022679"/>
    </source>
</evidence>
<keyword evidence="2 6" id="KW-0808">Transferase</keyword>
<keyword evidence="4 6" id="KW-0520">NAD</keyword>
<dbReference type="EC" id="2.4.2.-" evidence="6"/>
<gene>
    <name evidence="9" type="ORF">LOTGIDRAFT_123828</name>
</gene>
<organism evidence="9 10">
    <name type="scientific">Lottia gigantea</name>
    <name type="common">Giant owl limpet</name>
    <dbReference type="NCBI Taxonomy" id="225164"/>
    <lineage>
        <taxon>Eukaryota</taxon>
        <taxon>Metazoa</taxon>
        <taxon>Spiralia</taxon>
        <taxon>Lophotrochozoa</taxon>
        <taxon>Mollusca</taxon>
        <taxon>Gastropoda</taxon>
        <taxon>Patellogastropoda</taxon>
        <taxon>Lottioidea</taxon>
        <taxon>Lottiidae</taxon>
        <taxon>Lottia</taxon>
    </lineage>
</organism>
<evidence type="ECO:0000256" key="5">
    <source>
        <dbReference type="ARBA" id="ARBA00024347"/>
    </source>
</evidence>
<feature type="domain" description="PARP catalytic" evidence="8">
    <location>
        <begin position="323"/>
        <end position="551"/>
    </location>
</feature>
<proteinExistence type="inferred from homology"/>
<feature type="non-terminal residue" evidence="9">
    <location>
        <position position="1"/>
    </location>
</feature>
<evidence type="ECO:0000256" key="3">
    <source>
        <dbReference type="ARBA" id="ARBA00022695"/>
    </source>
</evidence>
<dbReference type="OrthoDB" id="109543at2759"/>
<dbReference type="KEGG" id="lgi:LOTGIDRAFT_123828"/>
<dbReference type="CTD" id="20232299"/>
<reference evidence="9 10" key="1">
    <citation type="journal article" date="2013" name="Nature">
        <title>Insights into bilaterian evolution from three spiralian genomes.</title>
        <authorList>
            <person name="Simakov O."/>
            <person name="Marletaz F."/>
            <person name="Cho S.J."/>
            <person name="Edsinger-Gonzales E."/>
            <person name="Havlak P."/>
            <person name="Hellsten U."/>
            <person name="Kuo D.H."/>
            <person name="Larsson T."/>
            <person name="Lv J."/>
            <person name="Arendt D."/>
            <person name="Savage R."/>
            <person name="Osoegawa K."/>
            <person name="de Jong P."/>
            <person name="Grimwood J."/>
            <person name="Chapman J.A."/>
            <person name="Shapiro H."/>
            <person name="Aerts A."/>
            <person name="Otillar R.P."/>
            <person name="Terry A.Y."/>
            <person name="Boore J.L."/>
            <person name="Grigoriev I.V."/>
            <person name="Lindberg D.R."/>
            <person name="Seaver E.C."/>
            <person name="Weisblat D.A."/>
            <person name="Putnam N.H."/>
            <person name="Rokhsar D.S."/>
        </authorList>
    </citation>
    <scope>NUCLEOTIDE SEQUENCE [LARGE SCALE GENOMIC DNA]</scope>
</reference>
<dbReference type="SUPFAM" id="SSF56399">
    <property type="entry name" value="ADP-ribosylation"/>
    <property type="match status" value="1"/>
</dbReference>
<dbReference type="GO" id="GO:0016779">
    <property type="term" value="F:nucleotidyltransferase activity"/>
    <property type="evidence" value="ECO:0007669"/>
    <property type="project" value="UniProtKB-KW"/>
</dbReference>
<evidence type="ECO:0000256" key="1">
    <source>
        <dbReference type="ARBA" id="ARBA00022676"/>
    </source>
</evidence>
<dbReference type="Gene3D" id="3.90.228.10">
    <property type="match status" value="1"/>
</dbReference>
<comment type="similarity">
    <text evidence="5">Belongs to the ARTD/PARP family.</text>
</comment>
<evidence type="ECO:0000256" key="4">
    <source>
        <dbReference type="ARBA" id="ARBA00023027"/>
    </source>
</evidence>
<evidence type="ECO:0000313" key="10">
    <source>
        <dbReference type="Proteomes" id="UP000030746"/>
    </source>
</evidence>
<dbReference type="STRING" id="225164.V4A9T2"/>
<keyword evidence="3" id="KW-0548">Nucleotidyltransferase</keyword>
<dbReference type="RefSeq" id="XP_009059134.1">
    <property type="nucleotide sequence ID" value="XM_009060886.1"/>
</dbReference>
<evidence type="ECO:0000256" key="7">
    <source>
        <dbReference type="SAM" id="MobiDB-lite"/>
    </source>
</evidence>